<evidence type="ECO:0000256" key="1">
    <source>
        <dbReference type="SAM" id="MobiDB-lite"/>
    </source>
</evidence>
<feature type="compositionally biased region" description="Basic residues" evidence="1">
    <location>
        <begin position="39"/>
        <end position="48"/>
    </location>
</feature>
<feature type="compositionally biased region" description="Polar residues" evidence="1">
    <location>
        <begin position="1"/>
        <end position="15"/>
    </location>
</feature>
<name>A0AAD4BRP7_BOLED</name>
<reference evidence="2" key="2">
    <citation type="journal article" date="2020" name="Nat. Commun.">
        <title>Large-scale genome sequencing of mycorrhizal fungi provides insights into the early evolution of symbiotic traits.</title>
        <authorList>
            <person name="Miyauchi S."/>
            <person name="Kiss E."/>
            <person name="Kuo A."/>
            <person name="Drula E."/>
            <person name="Kohler A."/>
            <person name="Sanchez-Garcia M."/>
            <person name="Morin E."/>
            <person name="Andreopoulos B."/>
            <person name="Barry K.W."/>
            <person name="Bonito G."/>
            <person name="Buee M."/>
            <person name="Carver A."/>
            <person name="Chen C."/>
            <person name="Cichocki N."/>
            <person name="Clum A."/>
            <person name="Culley D."/>
            <person name="Crous P.W."/>
            <person name="Fauchery L."/>
            <person name="Girlanda M."/>
            <person name="Hayes R.D."/>
            <person name="Keri Z."/>
            <person name="LaButti K."/>
            <person name="Lipzen A."/>
            <person name="Lombard V."/>
            <person name="Magnuson J."/>
            <person name="Maillard F."/>
            <person name="Murat C."/>
            <person name="Nolan M."/>
            <person name="Ohm R.A."/>
            <person name="Pangilinan J."/>
            <person name="Pereira M.F."/>
            <person name="Perotto S."/>
            <person name="Peter M."/>
            <person name="Pfister S."/>
            <person name="Riley R."/>
            <person name="Sitrit Y."/>
            <person name="Stielow J.B."/>
            <person name="Szollosi G."/>
            <person name="Zifcakova L."/>
            <person name="Stursova M."/>
            <person name="Spatafora J.W."/>
            <person name="Tedersoo L."/>
            <person name="Vaario L.M."/>
            <person name="Yamada A."/>
            <person name="Yan M."/>
            <person name="Wang P."/>
            <person name="Xu J."/>
            <person name="Bruns T."/>
            <person name="Baldrian P."/>
            <person name="Vilgalys R."/>
            <person name="Dunand C."/>
            <person name="Henrissat B."/>
            <person name="Grigoriev I.V."/>
            <person name="Hibbett D."/>
            <person name="Nagy L.G."/>
            <person name="Martin F.M."/>
        </authorList>
    </citation>
    <scope>NUCLEOTIDE SEQUENCE</scope>
    <source>
        <strain evidence="2">BED1</strain>
    </source>
</reference>
<proteinExistence type="predicted"/>
<comment type="caution">
    <text evidence="2">The sequence shown here is derived from an EMBL/GenBank/DDBJ whole genome shotgun (WGS) entry which is preliminary data.</text>
</comment>
<sequence>MHRSQPGPSASTSAGSLKRQLSPEMPVVAQGSLNPSKQTSRRPTKRTKPALEASQPTPTMQGMARPIPASPAKVSKGRVTATQSDRTTESGEQIRPGIQPVIVPQPSVTQPPPTLSGNFDLYGMYLPFLAKLCLPQGATTPDYSAVYDRILASQARHDYTARCFLAPQNASSFAPPHGRFESATVLDPMAERPFDITLDTFTYKKSLSFTPTERSSFQAPEHSTPGPGLVGHTGLSPVCGIKSAKGVFKIKRAWTREQVGVVKELFEGFFSFSVCYDSMYRKGGHGNGAKYKFAFWGVRAMKDNTGKEIGLGPRKW</sequence>
<gene>
    <name evidence="2" type="ORF">L210DRAFT_3505331</name>
</gene>
<dbReference type="Proteomes" id="UP001194468">
    <property type="component" value="Unassembled WGS sequence"/>
</dbReference>
<evidence type="ECO:0000313" key="2">
    <source>
        <dbReference type="EMBL" id="KAF8437628.1"/>
    </source>
</evidence>
<protein>
    <submittedName>
        <fullName evidence="2">Uncharacterized protein</fullName>
    </submittedName>
</protein>
<feature type="region of interest" description="Disordered" evidence="1">
    <location>
        <begin position="1"/>
        <end position="112"/>
    </location>
</feature>
<keyword evidence="3" id="KW-1185">Reference proteome</keyword>
<evidence type="ECO:0000313" key="3">
    <source>
        <dbReference type="Proteomes" id="UP001194468"/>
    </source>
</evidence>
<dbReference type="AlphaFoldDB" id="A0AAD4BRP7"/>
<accession>A0AAD4BRP7</accession>
<dbReference type="EMBL" id="WHUW01000018">
    <property type="protein sequence ID" value="KAF8437628.1"/>
    <property type="molecule type" value="Genomic_DNA"/>
</dbReference>
<organism evidence="2 3">
    <name type="scientific">Boletus edulis BED1</name>
    <dbReference type="NCBI Taxonomy" id="1328754"/>
    <lineage>
        <taxon>Eukaryota</taxon>
        <taxon>Fungi</taxon>
        <taxon>Dikarya</taxon>
        <taxon>Basidiomycota</taxon>
        <taxon>Agaricomycotina</taxon>
        <taxon>Agaricomycetes</taxon>
        <taxon>Agaricomycetidae</taxon>
        <taxon>Boletales</taxon>
        <taxon>Boletineae</taxon>
        <taxon>Boletaceae</taxon>
        <taxon>Boletoideae</taxon>
        <taxon>Boletus</taxon>
    </lineage>
</organism>
<reference evidence="2" key="1">
    <citation type="submission" date="2019-10" db="EMBL/GenBank/DDBJ databases">
        <authorList>
            <consortium name="DOE Joint Genome Institute"/>
            <person name="Kuo A."/>
            <person name="Miyauchi S."/>
            <person name="Kiss E."/>
            <person name="Drula E."/>
            <person name="Kohler A."/>
            <person name="Sanchez-Garcia M."/>
            <person name="Andreopoulos B."/>
            <person name="Barry K.W."/>
            <person name="Bonito G."/>
            <person name="Buee M."/>
            <person name="Carver A."/>
            <person name="Chen C."/>
            <person name="Cichocki N."/>
            <person name="Clum A."/>
            <person name="Culley D."/>
            <person name="Crous P.W."/>
            <person name="Fauchery L."/>
            <person name="Girlanda M."/>
            <person name="Hayes R."/>
            <person name="Keri Z."/>
            <person name="LaButti K."/>
            <person name="Lipzen A."/>
            <person name="Lombard V."/>
            <person name="Magnuson J."/>
            <person name="Maillard F."/>
            <person name="Morin E."/>
            <person name="Murat C."/>
            <person name="Nolan M."/>
            <person name="Ohm R."/>
            <person name="Pangilinan J."/>
            <person name="Pereira M."/>
            <person name="Perotto S."/>
            <person name="Peter M."/>
            <person name="Riley R."/>
            <person name="Sitrit Y."/>
            <person name="Stielow B."/>
            <person name="Szollosi G."/>
            <person name="Zifcakova L."/>
            <person name="Stursova M."/>
            <person name="Spatafora J.W."/>
            <person name="Tedersoo L."/>
            <person name="Vaario L.-M."/>
            <person name="Yamada A."/>
            <person name="Yan M."/>
            <person name="Wang P."/>
            <person name="Xu J."/>
            <person name="Bruns T."/>
            <person name="Baldrian P."/>
            <person name="Vilgalys R."/>
            <person name="Henrissat B."/>
            <person name="Grigoriev I.V."/>
            <person name="Hibbett D."/>
            <person name="Nagy L.G."/>
            <person name="Martin F.M."/>
        </authorList>
    </citation>
    <scope>NUCLEOTIDE SEQUENCE</scope>
    <source>
        <strain evidence="2">BED1</strain>
    </source>
</reference>
<feature type="compositionally biased region" description="Low complexity" evidence="1">
    <location>
        <begin position="93"/>
        <end position="108"/>
    </location>
</feature>